<dbReference type="OrthoDB" id="25778at2759"/>
<gene>
    <name evidence="1" type="ORF">BDEG_26448</name>
</gene>
<accession>A0A177WSJ2</accession>
<evidence type="ECO:0000313" key="2">
    <source>
        <dbReference type="Proteomes" id="UP000077115"/>
    </source>
</evidence>
<reference evidence="1 2" key="1">
    <citation type="submission" date="2006-10" db="EMBL/GenBank/DDBJ databases">
        <title>The Genome Sequence of Batrachochytrium dendrobatidis JEL423.</title>
        <authorList>
            <consortium name="The Broad Institute Genome Sequencing Platform"/>
            <person name="Birren B."/>
            <person name="Lander E."/>
            <person name="Galagan J."/>
            <person name="Cuomo C."/>
            <person name="Devon K."/>
            <person name="Jaffe D."/>
            <person name="Butler J."/>
            <person name="Alvarez P."/>
            <person name="Gnerre S."/>
            <person name="Grabherr M."/>
            <person name="Kleber M."/>
            <person name="Mauceli E."/>
            <person name="Brockman W."/>
            <person name="Young S."/>
            <person name="LaButti K."/>
            <person name="Sykes S."/>
            <person name="DeCaprio D."/>
            <person name="Crawford M."/>
            <person name="Koehrsen M."/>
            <person name="Engels R."/>
            <person name="Montgomery P."/>
            <person name="Pearson M."/>
            <person name="Howarth C."/>
            <person name="Larson L."/>
            <person name="White J."/>
            <person name="O'Leary S."/>
            <person name="Kodira C."/>
            <person name="Zeng Q."/>
            <person name="Yandava C."/>
            <person name="Alvarado L."/>
            <person name="Longcore J."/>
            <person name="James T."/>
        </authorList>
    </citation>
    <scope>NUCLEOTIDE SEQUENCE [LARGE SCALE GENOMIC DNA]</scope>
    <source>
        <strain evidence="1 2">JEL423</strain>
    </source>
</reference>
<dbReference type="GO" id="GO:0005737">
    <property type="term" value="C:cytoplasm"/>
    <property type="evidence" value="ECO:0007669"/>
    <property type="project" value="TreeGrafter"/>
</dbReference>
<dbReference type="GO" id="GO:0042594">
    <property type="term" value="P:response to starvation"/>
    <property type="evidence" value="ECO:0007669"/>
    <property type="project" value="TreeGrafter"/>
</dbReference>
<dbReference type="GO" id="GO:0006914">
    <property type="term" value="P:autophagy"/>
    <property type="evidence" value="ECO:0007669"/>
    <property type="project" value="InterPro"/>
</dbReference>
<dbReference type="Proteomes" id="UP000077115">
    <property type="component" value="Unassembled WGS sequence"/>
</dbReference>
<dbReference type="PANTHER" id="PTHR13268:SF0">
    <property type="entry name" value="BCAS3 MICROTUBULE ASSOCIATED CELL MIGRATION FACTOR"/>
    <property type="match status" value="1"/>
</dbReference>
<organism evidence="1 2">
    <name type="scientific">Batrachochytrium dendrobatidis (strain JEL423)</name>
    <dbReference type="NCBI Taxonomy" id="403673"/>
    <lineage>
        <taxon>Eukaryota</taxon>
        <taxon>Fungi</taxon>
        <taxon>Fungi incertae sedis</taxon>
        <taxon>Chytridiomycota</taxon>
        <taxon>Chytridiomycota incertae sedis</taxon>
        <taxon>Chytridiomycetes</taxon>
        <taxon>Rhizophydiales</taxon>
        <taxon>Rhizophydiales incertae sedis</taxon>
        <taxon>Batrachochytrium</taxon>
    </lineage>
</organism>
<evidence type="ECO:0000313" key="1">
    <source>
        <dbReference type="EMBL" id="OAJ43063.1"/>
    </source>
</evidence>
<protein>
    <recommendedName>
        <fullName evidence="3">BCAS3 domain-containing protein</fullName>
    </recommendedName>
</protein>
<sequence length="202" mass="21824">MDIVQSCPSSSTTGSELARTLGAGCKQHGKLVYSTSIAGLETHCLNCCSHRVVLPAYLILLCTFRPPSTLATISGYLTGISSFLSKNIGPTLARATAAAPKQPAVSSDTTIRTSDESTKEEVIFSKFQWIDWSGLQSSRLFLLLGYPHGFQIWDVTDTDTAVEIVSIRDGCEAVVDIEVIPTPWLSHVADPFKSERPLGGFE</sequence>
<name>A0A177WSJ2_BATDL</name>
<dbReference type="EMBL" id="DS022309">
    <property type="protein sequence ID" value="OAJ43063.1"/>
    <property type="molecule type" value="Genomic_DNA"/>
</dbReference>
<proteinExistence type="predicted"/>
<dbReference type="VEuPathDB" id="FungiDB:BDEG_26448"/>
<dbReference type="InterPro" id="IPR045142">
    <property type="entry name" value="BCAS3-like"/>
</dbReference>
<reference evidence="1 2" key="2">
    <citation type="submission" date="2016-05" db="EMBL/GenBank/DDBJ databases">
        <title>Lineage-specific infection strategies underlie the spectrum of fungal disease in amphibians.</title>
        <authorList>
            <person name="Cuomo C.A."/>
            <person name="Farrer R.A."/>
            <person name="James T."/>
            <person name="Longcore J."/>
            <person name="Birren B."/>
        </authorList>
    </citation>
    <scope>NUCLEOTIDE SEQUENCE [LARGE SCALE GENOMIC DNA]</scope>
    <source>
        <strain evidence="1 2">JEL423</strain>
    </source>
</reference>
<dbReference type="PANTHER" id="PTHR13268">
    <property type="entry name" value="BREAST CARCINOMA AMPLIFIED SEQUENCE 3"/>
    <property type="match status" value="1"/>
</dbReference>
<evidence type="ECO:0008006" key="3">
    <source>
        <dbReference type="Google" id="ProtNLM"/>
    </source>
</evidence>
<dbReference type="AlphaFoldDB" id="A0A177WSJ2"/>